<comment type="caution">
    <text evidence="2">The sequence shown here is derived from an EMBL/GenBank/DDBJ whole genome shotgun (WGS) entry which is preliminary data.</text>
</comment>
<dbReference type="AlphaFoldDB" id="A0A397SWX0"/>
<reference evidence="2 3" key="1">
    <citation type="submission" date="2018-06" db="EMBL/GenBank/DDBJ databases">
        <title>Comparative genomics reveals the genomic features of Rhizophagus irregularis, R. cerebriforme, R. diaphanum and Gigaspora rosea, and their symbiotic lifestyle signature.</title>
        <authorList>
            <person name="Morin E."/>
            <person name="San Clemente H."/>
            <person name="Chen E.C.H."/>
            <person name="De La Providencia I."/>
            <person name="Hainaut M."/>
            <person name="Kuo A."/>
            <person name="Kohler A."/>
            <person name="Murat C."/>
            <person name="Tang N."/>
            <person name="Roy S."/>
            <person name="Loubradou J."/>
            <person name="Henrissat B."/>
            <person name="Grigoriev I.V."/>
            <person name="Corradi N."/>
            <person name="Roux C."/>
            <person name="Martin F.M."/>
        </authorList>
    </citation>
    <scope>NUCLEOTIDE SEQUENCE [LARGE SCALE GENOMIC DNA]</scope>
    <source>
        <strain evidence="2 3">DAOM 227022</strain>
    </source>
</reference>
<proteinExistence type="predicted"/>
<accession>A0A397SWX0</accession>
<feature type="compositionally biased region" description="Basic and acidic residues" evidence="1">
    <location>
        <begin position="20"/>
        <end position="33"/>
    </location>
</feature>
<evidence type="ECO:0000313" key="3">
    <source>
        <dbReference type="Proteomes" id="UP000265703"/>
    </source>
</evidence>
<name>A0A397SWX0_9GLOM</name>
<evidence type="ECO:0000313" key="2">
    <source>
        <dbReference type="EMBL" id="RIA88297.1"/>
    </source>
</evidence>
<protein>
    <submittedName>
        <fullName evidence="2">Uncharacterized protein</fullName>
    </submittedName>
</protein>
<feature type="region of interest" description="Disordered" evidence="1">
    <location>
        <begin position="1"/>
        <end position="33"/>
    </location>
</feature>
<organism evidence="2 3">
    <name type="scientific">Glomus cerebriforme</name>
    <dbReference type="NCBI Taxonomy" id="658196"/>
    <lineage>
        <taxon>Eukaryota</taxon>
        <taxon>Fungi</taxon>
        <taxon>Fungi incertae sedis</taxon>
        <taxon>Mucoromycota</taxon>
        <taxon>Glomeromycotina</taxon>
        <taxon>Glomeromycetes</taxon>
        <taxon>Glomerales</taxon>
        <taxon>Glomeraceae</taxon>
        <taxon>Glomus</taxon>
    </lineage>
</organism>
<dbReference type="Proteomes" id="UP000265703">
    <property type="component" value="Unassembled WGS sequence"/>
</dbReference>
<evidence type="ECO:0000256" key="1">
    <source>
        <dbReference type="SAM" id="MobiDB-lite"/>
    </source>
</evidence>
<dbReference type="PANTHER" id="PTHR21037">
    <property type="entry name" value="39S RIBOSOMAL PROTEIN L14, MITOCHONDRIAL"/>
    <property type="match status" value="1"/>
</dbReference>
<feature type="region of interest" description="Disordered" evidence="1">
    <location>
        <begin position="106"/>
        <end position="130"/>
    </location>
</feature>
<keyword evidence="3" id="KW-1185">Reference proteome</keyword>
<gene>
    <name evidence="2" type="ORF">C1645_739499</name>
</gene>
<feature type="compositionally biased region" description="Low complexity" evidence="1">
    <location>
        <begin position="1"/>
        <end position="19"/>
    </location>
</feature>
<dbReference type="Pfam" id="PF17653">
    <property type="entry name" value="DUF5522"/>
    <property type="match status" value="1"/>
</dbReference>
<dbReference type="PANTHER" id="PTHR21037:SF2">
    <property type="entry name" value="SIMILAR TO NOVEL PROTEIN"/>
    <property type="match status" value="1"/>
</dbReference>
<dbReference type="InterPro" id="IPR040807">
    <property type="entry name" value="DUF5522"/>
</dbReference>
<dbReference type="OrthoDB" id="274765at2759"/>
<dbReference type="EMBL" id="QKYT01000270">
    <property type="protein sequence ID" value="RIA88297.1"/>
    <property type="molecule type" value="Genomic_DNA"/>
</dbReference>
<sequence length="130" mass="15288">MSENNDNTSKSKTLNNNKNFDNDNEKLDVEKDQDKPKWYEAHRIAIQNNQHFYIDPETGYKVMTELYHKSRGYCCGNKCRHCPFNYENVGKKINIQGLINDDDKITVDNNNEKKIDNNVENVENKNNKDN</sequence>